<dbReference type="Gene3D" id="1.10.8.10">
    <property type="entry name" value="DNA helicase RuvA subunit, C-terminal domain"/>
    <property type="match status" value="1"/>
</dbReference>
<dbReference type="InterPro" id="IPR003892">
    <property type="entry name" value="CUE"/>
</dbReference>
<dbReference type="PANTHER" id="PTHR46535:SF1">
    <property type="entry name" value="NEDD4-BINDING PROTEIN 2"/>
    <property type="match status" value="1"/>
</dbReference>
<dbReference type="SMART" id="SM01162">
    <property type="entry name" value="DUF1771"/>
    <property type="match status" value="1"/>
</dbReference>
<dbReference type="SMART" id="SM00463">
    <property type="entry name" value="SMR"/>
    <property type="match status" value="1"/>
</dbReference>
<evidence type="ECO:0000259" key="3">
    <source>
        <dbReference type="PROSITE" id="PS51140"/>
    </source>
</evidence>
<feature type="compositionally biased region" description="Basic residues" evidence="1">
    <location>
        <begin position="219"/>
        <end position="228"/>
    </location>
</feature>
<evidence type="ECO:0000259" key="2">
    <source>
        <dbReference type="PROSITE" id="PS50828"/>
    </source>
</evidence>
<dbReference type="Proteomes" id="UP000006701">
    <property type="component" value="Unassembled WGS sequence"/>
</dbReference>
<feature type="region of interest" description="Disordered" evidence="1">
    <location>
        <begin position="61"/>
        <end position="101"/>
    </location>
</feature>
<organism evidence="4 5">
    <name type="scientific">Aspergillus clavatus (strain ATCC 1007 / CBS 513.65 / DSM 816 / NCTC 3887 / NRRL 1 / QM 1276 / 107)</name>
    <dbReference type="NCBI Taxonomy" id="344612"/>
    <lineage>
        <taxon>Eukaryota</taxon>
        <taxon>Fungi</taxon>
        <taxon>Dikarya</taxon>
        <taxon>Ascomycota</taxon>
        <taxon>Pezizomycotina</taxon>
        <taxon>Eurotiomycetes</taxon>
        <taxon>Eurotiomycetidae</taxon>
        <taxon>Eurotiales</taxon>
        <taxon>Aspergillaceae</taxon>
        <taxon>Aspergillus</taxon>
        <taxon>Aspergillus subgen. Fumigati</taxon>
    </lineage>
</organism>
<gene>
    <name evidence="4" type="ORF">ACLA_082900</name>
</gene>
<dbReference type="GO" id="GO:0004519">
    <property type="term" value="F:endonuclease activity"/>
    <property type="evidence" value="ECO:0007669"/>
    <property type="project" value="TreeGrafter"/>
</dbReference>
<dbReference type="Pfam" id="PF08590">
    <property type="entry name" value="DUF1771"/>
    <property type="match status" value="1"/>
</dbReference>
<evidence type="ECO:0000313" key="5">
    <source>
        <dbReference type="Proteomes" id="UP000006701"/>
    </source>
</evidence>
<dbReference type="HOGENOM" id="CLU_023589_0_0_1"/>
<dbReference type="PROSITE" id="PS51140">
    <property type="entry name" value="CUE"/>
    <property type="match status" value="1"/>
</dbReference>
<feature type="domain" description="CUE" evidence="3">
    <location>
        <begin position="143"/>
        <end position="186"/>
    </location>
</feature>
<feature type="domain" description="Smr" evidence="2">
    <location>
        <begin position="468"/>
        <end position="553"/>
    </location>
</feature>
<sequence>MGDKAEGLLQHLEKDYCPPLDSALFTAIVCDYDLEDSAQLQQLRDTLDALKLSAWEQEDLPFDPSGTSGLSPVTNGADADGILSERSGSQNGTARSRETDLTSLASELSSVGLDDKGARNQGRGSSLRYTIRADGSISLSGASEEDKIGYLSEMFPSVDRFTIQHTLRKSDGDVDRAMDVLLNVAFFDEQPTIEDGTKVAIPKGVDGFGESSYEDPGRKKNRKRKGKNKNGSAGLSSVLPNNPSGCNENSTTNKWDAGQKDMDFIYSRTFPVLKKETVASSYHANGASLPVTIRSLATEHAPKEEYIHTNPVMIAQVAELTQEFPSIEPTLLGGLLSITRNSTSAAGELAVAMLTRPAAHSVSELIKITTAPPVLDFEDDEPKQPSAGLRGTRDYGAAQTIAGTHFVSSAEAFNKATAAYRRGKSDRLMGGAAAYYSAVGRDHLERAKREAAAAAEAFVDSQSTSNALDLHGVSVQDAVRIASARVSQWWDSLGDAKYIRGGEAARSGFRIITGVGRHSHDGTSRLGPAVGKMLAREGWKVEVEEGVLRVTGVVRRR</sequence>
<evidence type="ECO:0000313" key="4">
    <source>
        <dbReference type="EMBL" id="EAW06598.1"/>
    </source>
</evidence>
<reference evidence="4 5" key="1">
    <citation type="journal article" date="2008" name="PLoS Genet.">
        <title>Genomic islands in the pathogenic filamentous fungus Aspergillus fumigatus.</title>
        <authorList>
            <person name="Fedorova N.D."/>
            <person name="Khaldi N."/>
            <person name="Joardar V.S."/>
            <person name="Maiti R."/>
            <person name="Amedeo P."/>
            <person name="Anderson M.J."/>
            <person name="Crabtree J."/>
            <person name="Silva J.C."/>
            <person name="Badger J.H."/>
            <person name="Albarraq A."/>
            <person name="Angiuoli S."/>
            <person name="Bussey H."/>
            <person name="Bowyer P."/>
            <person name="Cotty P.J."/>
            <person name="Dyer P.S."/>
            <person name="Egan A."/>
            <person name="Galens K."/>
            <person name="Fraser-Liggett C.M."/>
            <person name="Haas B.J."/>
            <person name="Inman J.M."/>
            <person name="Kent R."/>
            <person name="Lemieux S."/>
            <person name="Malavazi I."/>
            <person name="Orvis J."/>
            <person name="Roemer T."/>
            <person name="Ronning C.M."/>
            <person name="Sundaram J.P."/>
            <person name="Sutton G."/>
            <person name="Turner G."/>
            <person name="Venter J.C."/>
            <person name="White O.R."/>
            <person name="Whitty B.R."/>
            <person name="Youngman P."/>
            <person name="Wolfe K.H."/>
            <person name="Goldman G.H."/>
            <person name="Wortman J.R."/>
            <person name="Jiang B."/>
            <person name="Denning D.W."/>
            <person name="Nierman W.C."/>
        </authorList>
    </citation>
    <scope>NUCLEOTIDE SEQUENCE [LARGE SCALE GENOMIC DNA]</scope>
    <source>
        <strain evidence="5">ATCC 1007 / CBS 513.65 / DSM 816 / NCTC 3887 / NRRL 1</strain>
    </source>
</reference>
<dbReference type="Pfam" id="PF02845">
    <property type="entry name" value="CUE"/>
    <property type="match status" value="1"/>
</dbReference>
<evidence type="ECO:0000256" key="1">
    <source>
        <dbReference type="SAM" id="MobiDB-lite"/>
    </source>
</evidence>
<dbReference type="EMBL" id="DS027060">
    <property type="protein sequence ID" value="EAW06598.1"/>
    <property type="molecule type" value="Genomic_DNA"/>
</dbReference>
<dbReference type="SUPFAM" id="SSF46934">
    <property type="entry name" value="UBA-like"/>
    <property type="match status" value="1"/>
</dbReference>
<name>A1CTG1_ASPCL</name>
<dbReference type="OMA" id="ELENEYC"/>
<dbReference type="STRING" id="344612.A1CTG1"/>
<dbReference type="InterPro" id="IPR002625">
    <property type="entry name" value="Smr_dom"/>
</dbReference>
<proteinExistence type="predicted"/>
<feature type="region of interest" description="Disordered" evidence="1">
    <location>
        <begin position="198"/>
        <end position="254"/>
    </location>
</feature>
<dbReference type="eggNOG" id="KOG2401">
    <property type="taxonomic scope" value="Eukaryota"/>
</dbReference>
<protein>
    <submittedName>
        <fullName evidence="4">Smr domain protein</fullName>
    </submittedName>
</protein>
<dbReference type="CDD" id="cd14279">
    <property type="entry name" value="CUE"/>
    <property type="match status" value="1"/>
</dbReference>
<dbReference type="OrthoDB" id="443981at2759"/>
<accession>A1CTG1</accession>
<dbReference type="KEGG" id="act:ACLA_082900"/>
<keyword evidence="5" id="KW-1185">Reference proteome</keyword>
<dbReference type="InterPro" id="IPR036063">
    <property type="entry name" value="Smr_dom_sf"/>
</dbReference>
<dbReference type="PROSITE" id="PS50828">
    <property type="entry name" value="SMR"/>
    <property type="match status" value="1"/>
</dbReference>
<dbReference type="AlphaFoldDB" id="A1CTG1"/>
<dbReference type="SUPFAM" id="SSF160443">
    <property type="entry name" value="SMR domain-like"/>
    <property type="match status" value="1"/>
</dbReference>
<dbReference type="InterPro" id="IPR009060">
    <property type="entry name" value="UBA-like_sf"/>
</dbReference>
<feature type="compositionally biased region" description="Polar residues" evidence="1">
    <location>
        <begin position="65"/>
        <end position="74"/>
    </location>
</feature>
<dbReference type="InterPro" id="IPR013899">
    <property type="entry name" value="DUF1771"/>
</dbReference>
<dbReference type="GO" id="GO:0005634">
    <property type="term" value="C:nucleus"/>
    <property type="evidence" value="ECO:0007669"/>
    <property type="project" value="TreeGrafter"/>
</dbReference>
<dbReference type="PANTHER" id="PTHR46535">
    <property type="entry name" value="NEDD4-BINDING PROTEIN 2"/>
    <property type="match status" value="1"/>
</dbReference>
<dbReference type="RefSeq" id="XP_001268024.1">
    <property type="nucleotide sequence ID" value="XM_001268023.1"/>
</dbReference>
<dbReference type="InterPro" id="IPR058864">
    <property type="entry name" value="UBA_10"/>
</dbReference>
<dbReference type="InterPro" id="IPR052772">
    <property type="entry name" value="Endo/PolyKinase_Domain-Protein"/>
</dbReference>
<dbReference type="Gene3D" id="3.30.1370.110">
    <property type="match status" value="1"/>
</dbReference>
<dbReference type="Pfam" id="PF26286">
    <property type="entry name" value="UBA_10"/>
    <property type="match status" value="1"/>
</dbReference>
<dbReference type="GeneID" id="4699949"/>
<dbReference type="GO" id="GO:0043130">
    <property type="term" value="F:ubiquitin binding"/>
    <property type="evidence" value="ECO:0007669"/>
    <property type="project" value="InterPro"/>
</dbReference>
<feature type="compositionally biased region" description="Polar residues" evidence="1">
    <location>
        <begin position="233"/>
        <end position="254"/>
    </location>
</feature>
<dbReference type="VEuPathDB" id="FungiDB:ACLA_082900"/>